<name>A0A4Q7UY25_PSEST</name>
<dbReference type="GO" id="GO:0016020">
    <property type="term" value="C:membrane"/>
    <property type="evidence" value="ECO:0007669"/>
    <property type="project" value="UniProtKB-SubCell"/>
</dbReference>
<dbReference type="InterPro" id="IPR004841">
    <property type="entry name" value="AA-permease/SLC12A_dom"/>
</dbReference>
<evidence type="ECO:0000256" key="2">
    <source>
        <dbReference type="ARBA" id="ARBA00022692"/>
    </source>
</evidence>
<protein>
    <submittedName>
        <fullName evidence="7">APA family basic amino acid/polyamine antiporter</fullName>
    </submittedName>
</protein>
<feature type="transmembrane region" description="Helical" evidence="5">
    <location>
        <begin position="329"/>
        <end position="346"/>
    </location>
</feature>
<feature type="transmembrane region" description="Helical" evidence="5">
    <location>
        <begin position="189"/>
        <end position="211"/>
    </location>
</feature>
<dbReference type="PANTHER" id="PTHR42770:SF7">
    <property type="entry name" value="MEMBRANE PROTEIN"/>
    <property type="match status" value="1"/>
</dbReference>
<evidence type="ECO:0000256" key="4">
    <source>
        <dbReference type="ARBA" id="ARBA00023136"/>
    </source>
</evidence>
<keyword evidence="4 5" id="KW-0472">Membrane</keyword>
<keyword evidence="3 5" id="KW-1133">Transmembrane helix</keyword>
<feature type="transmembrane region" description="Helical" evidence="5">
    <location>
        <begin position="90"/>
        <end position="109"/>
    </location>
</feature>
<proteinExistence type="predicted"/>
<dbReference type="Proteomes" id="UP000291591">
    <property type="component" value="Unassembled WGS sequence"/>
</dbReference>
<dbReference type="PANTHER" id="PTHR42770">
    <property type="entry name" value="AMINO ACID TRANSPORTER-RELATED"/>
    <property type="match status" value="1"/>
</dbReference>
<evidence type="ECO:0000256" key="1">
    <source>
        <dbReference type="ARBA" id="ARBA00004141"/>
    </source>
</evidence>
<gene>
    <name evidence="7" type="ORF">EV383_3902</name>
</gene>
<feature type="transmembrane region" description="Helical" evidence="5">
    <location>
        <begin position="141"/>
        <end position="159"/>
    </location>
</feature>
<evidence type="ECO:0000313" key="8">
    <source>
        <dbReference type="Proteomes" id="UP000291591"/>
    </source>
</evidence>
<keyword evidence="2 5" id="KW-0812">Transmembrane</keyword>
<dbReference type="Pfam" id="PF00324">
    <property type="entry name" value="AA_permease"/>
    <property type="match status" value="1"/>
</dbReference>
<feature type="transmembrane region" description="Helical" evidence="5">
    <location>
        <begin position="115"/>
        <end position="134"/>
    </location>
</feature>
<feature type="transmembrane region" description="Helical" evidence="5">
    <location>
        <begin position="378"/>
        <end position="398"/>
    </location>
</feature>
<dbReference type="Gene3D" id="1.20.1740.10">
    <property type="entry name" value="Amino acid/polyamine transporter I"/>
    <property type="match status" value="1"/>
</dbReference>
<feature type="domain" description="Amino acid permease/ SLC12A" evidence="6">
    <location>
        <begin position="14"/>
        <end position="351"/>
    </location>
</feature>
<dbReference type="GO" id="GO:0055085">
    <property type="term" value="P:transmembrane transport"/>
    <property type="evidence" value="ECO:0007669"/>
    <property type="project" value="InterPro"/>
</dbReference>
<dbReference type="EMBL" id="SHKL01000001">
    <property type="protein sequence ID" value="RZT86997.1"/>
    <property type="molecule type" value="Genomic_DNA"/>
</dbReference>
<organism evidence="7 8">
    <name type="scientific">Pseudonocardia sediminis</name>
    <dbReference type="NCBI Taxonomy" id="1397368"/>
    <lineage>
        <taxon>Bacteria</taxon>
        <taxon>Bacillati</taxon>
        <taxon>Actinomycetota</taxon>
        <taxon>Actinomycetes</taxon>
        <taxon>Pseudonocardiales</taxon>
        <taxon>Pseudonocardiaceae</taxon>
        <taxon>Pseudonocardia</taxon>
    </lineage>
</organism>
<feature type="transmembrane region" description="Helical" evidence="5">
    <location>
        <begin position="232"/>
        <end position="257"/>
    </location>
</feature>
<evidence type="ECO:0000259" key="6">
    <source>
        <dbReference type="Pfam" id="PF00324"/>
    </source>
</evidence>
<sequence length="443" mass="43226">MPGPLHRVSTATAVVVALAAMLGTGLYAAFAPAAAAAGPWLPLAVLLALVVALCNVSAIADLTAARPGGGGLVPTDLPPAAGRLAGVARLVARGAAAAAAAGVFGAYVLPSQPVPVAILAVLVVIGLNAAGVRISVSACRGLVAGAAVVLLMVTIVGAFPSGPSGPSAALESAAAAGTSAELPVATLQAAVPGSAFGVLTAAAFVFFAFAGTSRVAELGGSLRDPLRTVRRASTIAVVIAGVIFLAVSGALLNGLGVDRLSTSPTPLASLIDTGGSPALGVLVRVGAAVATGSALLAVLSRGSQNAARMARDGELPRFLARTGSRGTPWVSDLLGGLLVVLVTVLVGPVTALAVSACAVLVHYALLHGAALRLPGRSVRTLVVGVVGGVLCLVLAVSLPTWAPASTAVLLVAGWLLSTLVARTSRASGDDELPRPGETGERAA</sequence>
<reference evidence="7 8" key="1">
    <citation type="submission" date="2019-02" db="EMBL/GenBank/DDBJ databases">
        <title>Sequencing the genomes of 1000 actinobacteria strains.</title>
        <authorList>
            <person name="Klenk H.-P."/>
        </authorList>
    </citation>
    <scope>NUCLEOTIDE SEQUENCE [LARGE SCALE GENOMIC DNA]</scope>
    <source>
        <strain evidence="7 8">DSM 45779</strain>
    </source>
</reference>
<keyword evidence="8" id="KW-1185">Reference proteome</keyword>
<dbReference type="PIRSF" id="PIRSF006060">
    <property type="entry name" value="AA_transporter"/>
    <property type="match status" value="1"/>
</dbReference>
<feature type="transmembrane region" description="Helical" evidence="5">
    <location>
        <begin position="277"/>
        <end position="299"/>
    </location>
</feature>
<comment type="subcellular location">
    <subcellularLocation>
        <location evidence="1">Membrane</location>
        <topology evidence="1">Multi-pass membrane protein</topology>
    </subcellularLocation>
</comment>
<evidence type="ECO:0000313" key="7">
    <source>
        <dbReference type="EMBL" id="RZT86997.1"/>
    </source>
</evidence>
<evidence type="ECO:0000256" key="5">
    <source>
        <dbReference type="SAM" id="Phobius"/>
    </source>
</evidence>
<feature type="transmembrane region" description="Helical" evidence="5">
    <location>
        <begin position="40"/>
        <end position="60"/>
    </location>
</feature>
<evidence type="ECO:0000256" key="3">
    <source>
        <dbReference type="ARBA" id="ARBA00022989"/>
    </source>
</evidence>
<accession>A0A4Q7UY25</accession>
<dbReference type="InterPro" id="IPR050367">
    <property type="entry name" value="APC_superfamily"/>
</dbReference>
<dbReference type="AlphaFoldDB" id="A0A4Q7UY25"/>
<feature type="transmembrane region" description="Helical" evidence="5">
    <location>
        <begin position="12"/>
        <end position="34"/>
    </location>
</feature>
<comment type="caution">
    <text evidence="7">The sequence shown here is derived from an EMBL/GenBank/DDBJ whole genome shotgun (WGS) entry which is preliminary data.</text>
</comment>